<evidence type="ECO:0000313" key="6">
    <source>
        <dbReference type="EMBL" id="ODN42231.1"/>
    </source>
</evidence>
<dbReference type="InterPro" id="IPR022572">
    <property type="entry name" value="DNA_rep/recomb_RecO_N"/>
</dbReference>
<keyword evidence="7" id="KW-1185">Reference proteome</keyword>
<dbReference type="NCBIfam" id="TIGR00613">
    <property type="entry name" value="reco"/>
    <property type="match status" value="1"/>
</dbReference>
<name>A0ABX3A3K7_9GAMM</name>
<gene>
    <name evidence="6" type="ORF">BGC07_03870</name>
</gene>
<dbReference type="EMBL" id="MDTU01000001">
    <property type="protein sequence ID" value="ODN42231.1"/>
    <property type="molecule type" value="Genomic_DNA"/>
</dbReference>
<proteinExistence type="predicted"/>
<evidence type="ECO:0000313" key="7">
    <source>
        <dbReference type="Proteomes" id="UP000094329"/>
    </source>
</evidence>
<keyword evidence="3" id="KW-0233">DNA recombination</keyword>
<sequence length="117" mass="13148">MAAEECQSLGYIVQRRPYKNTSVLLDILTRDQGKICCIASGGRANLTRWQGVLQPFSLLHVTWQRRSGLGTLKEVSSCEPQALWRGLSFAMAMYLNELTMHLLPQGQGDEAFLLYLS</sequence>
<dbReference type="RefSeq" id="WP_069312028.1">
    <property type="nucleotide sequence ID" value="NZ_MDTU01000001.1"/>
</dbReference>
<accession>A0ABX3A3K7</accession>
<dbReference type="PANTHER" id="PTHR33991">
    <property type="entry name" value="DNA REPAIR PROTEIN RECO"/>
    <property type="match status" value="1"/>
</dbReference>
<keyword evidence="2" id="KW-0227">DNA damage</keyword>
<evidence type="ECO:0000256" key="1">
    <source>
        <dbReference type="ARBA" id="ARBA00003065"/>
    </source>
</evidence>
<keyword evidence="4" id="KW-0234">DNA repair</keyword>
<dbReference type="InterPro" id="IPR003717">
    <property type="entry name" value="RecO"/>
</dbReference>
<dbReference type="Gene3D" id="2.40.50.140">
    <property type="entry name" value="Nucleic acid-binding proteins"/>
    <property type="match status" value="1"/>
</dbReference>
<dbReference type="Pfam" id="PF11967">
    <property type="entry name" value="RecO_N"/>
    <property type="match status" value="1"/>
</dbReference>
<feature type="domain" description="DNA replication/recombination mediator RecO N-terminal" evidence="5">
    <location>
        <begin position="5"/>
        <end position="79"/>
    </location>
</feature>
<dbReference type="InterPro" id="IPR012340">
    <property type="entry name" value="NA-bd_OB-fold"/>
</dbReference>
<dbReference type="PANTHER" id="PTHR33991:SF1">
    <property type="entry name" value="DNA REPAIR PROTEIN RECO"/>
    <property type="match status" value="1"/>
</dbReference>
<protein>
    <submittedName>
        <fullName evidence="6">DNA repair protein RecO</fullName>
    </submittedName>
</protein>
<comment type="function">
    <text evidence="1">Involved in DNA repair and RecF pathway recombination.</text>
</comment>
<organism evidence="6 7">
    <name type="scientific">Piscirickettsia litoralis</name>
    <dbReference type="NCBI Taxonomy" id="1891921"/>
    <lineage>
        <taxon>Bacteria</taxon>
        <taxon>Pseudomonadati</taxon>
        <taxon>Pseudomonadota</taxon>
        <taxon>Gammaproteobacteria</taxon>
        <taxon>Thiotrichales</taxon>
        <taxon>Piscirickettsiaceae</taxon>
        <taxon>Piscirickettsia</taxon>
    </lineage>
</organism>
<evidence type="ECO:0000256" key="2">
    <source>
        <dbReference type="ARBA" id="ARBA00022763"/>
    </source>
</evidence>
<dbReference type="SUPFAM" id="SSF50249">
    <property type="entry name" value="Nucleic acid-binding proteins"/>
    <property type="match status" value="1"/>
</dbReference>
<reference evidence="6 7" key="1">
    <citation type="submission" date="2016-08" db="EMBL/GenBank/DDBJ databases">
        <title>Draft genome sequence of Candidatus Piscirickettsia litoralis, from seawater.</title>
        <authorList>
            <person name="Wan X."/>
            <person name="Lee A.J."/>
            <person name="Hou S."/>
            <person name="Donachie S.P."/>
        </authorList>
    </citation>
    <scope>NUCLEOTIDE SEQUENCE [LARGE SCALE GENOMIC DNA]</scope>
    <source>
        <strain evidence="6 7">Y2</strain>
    </source>
</reference>
<comment type="caution">
    <text evidence="6">The sequence shown here is derived from an EMBL/GenBank/DDBJ whole genome shotgun (WGS) entry which is preliminary data.</text>
</comment>
<evidence type="ECO:0000256" key="4">
    <source>
        <dbReference type="ARBA" id="ARBA00023204"/>
    </source>
</evidence>
<evidence type="ECO:0000256" key="3">
    <source>
        <dbReference type="ARBA" id="ARBA00023172"/>
    </source>
</evidence>
<dbReference type="Proteomes" id="UP000094329">
    <property type="component" value="Unassembled WGS sequence"/>
</dbReference>
<evidence type="ECO:0000259" key="5">
    <source>
        <dbReference type="Pfam" id="PF11967"/>
    </source>
</evidence>